<evidence type="ECO:0000313" key="2">
    <source>
        <dbReference type="EMBL" id="KAE8363803.1"/>
    </source>
</evidence>
<evidence type="ECO:0000313" key="3">
    <source>
        <dbReference type="Proteomes" id="UP000326268"/>
    </source>
</evidence>
<reference evidence="2 3" key="1">
    <citation type="submission" date="2019-04" db="EMBL/GenBank/DDBJ databases">
        <title>Friends and foes A comparative genomics studyof 23 Aspergillus species from section Flavi.</title>
        <authorList>
            <consortium name="DOE Joint Genome Institute"/>
            <person name="Kjaerbolling I."/>
            <person name="Vesth T."/>
            <person name="Frisvad J.C."/>
            <person name="Nybo J.L."/>
            <person name="Theobald S."/>
            <person name="Kildgaard S."/>
            <person name="Isbrandt T."/>
            <person name="Kuo A."/>
            <person name="Sato A."/>
            <person name="Lyhne E.K."/>
            <person name="Kogle M.E."/>
            <person name="Wiebenga A."/>
            <person name="Kun R.S."/>
            <person name="Lubbers R.J."/>
            <person name="Makela M.R."/>
            <person name="Barry K."/>
            <person name="Chovatia M."/>
            <person name="Clum A."/>
            <person name="Daum C."/>
            <person name="Haridas S."/>
            <person name="He G."/>
            <person name="LaButti K."/>
            <person name="Lipzen A."/>
            <person name="Mondo S."/>
            <person name="Riley R."/>
            <person name="Salamov A."/>
            <person name="Simmons B.A."/>
            <person name="Magnuson J.K."/>
            <person name="Henrissat B."/>
            <person name="Mortensen U.H."/>
            <person name="Larsen T.O."/>
            <person name="Devries R.P."/>
            <person name="Grigoriev I.V."/>
            <person name="Machida M."/>
            <person name="Baker S.E."/>
            <person name="Andersen M.R."/>
        </authorList>
    </citation>
    <scope>NUCLEOTIDE SEQUENCE [LARGE SCALE GENOMIC DNA]</scope>
    <source>
        <strain evidence="2 3">CBS 763.97</strain>
    </source>
</reference>
<organism evidence="2 3">
    <name type="scientific">Aspergillus caelatus</name>
    <dbReference type="NCBI Taxonomy" id="61420"/>
    <lineage>
        <taxon>Eukaryota</taxon>
        <taxon>Fungi</taxon>
        <taxon>Dikarya</taxon>
        <taxon>Ascomycota</taxon>
        <taxon>Pezizomycotina</taxon>
        <taxon>Eurotiomycetes</taxon>
        <taxon>Eurotiomycetidae</taxon>
        <taxon>Eurotiales</taxon>
        <taxon>Aspergillaceae</taxon>
        <taxon>Aspergillus</taxon>
        <taxon>Aspergillus subgen. Circumdati</taxon>
    </lineage>
</organism>
<proteinExistence type="predicted"/>
<dbReference type="Pfam" id="PF13289">
    <property type="entry name" value="SIR2_2"/>
    <property type="match status" value="1"/>
</dbReference>
<dbReference type="OrthoDB" id="4130938at2759"/>
<accession>A0A5N7A2N3</accession>
<feature type="region of interest" description="Disordered" evidence="1">
    <location>
        <begin position="1"/>
        <end position="30"/>
    </location>
</feature>
<dbReference type="AlphaFoldDB" id="A0A5N7A2N3"/>
<dbReference type="GeneID" id="43657126"/>
<dbReference type="RefSeq" id="XP_031926884.1">
    <property type="nucleotide sequence ID" value="XM_032072680.1"/>
</dbReference>
<keyword evidence="3" id="KW-1185">Reference proteome</keyword>
<sequence length="834" mass="94374">MSSGSPDVISSAANSGVLTSTGQKPSSRNVGYWGDIRPSVQSMWEEVQGRTTLFLGSALSSFKPTCLPAWDKFVELLCTSILDQATTDVSSHDVSVLREIILRPLNVANYHITELIARRLGDEYIGVLKAFTARRESCSFCHCNVNRAHLWAAERLQKGEVSVIVTTDFDNCLEKALEVLEASQYEFTGREHHSTLVIVVNGRGPSRFAVSLMAQMNRRKVTFLFKIHGSQYRPETRIDTRLQREQSLPSHTVRIMETLLRHTVMFVACYSWSDMEENLDYLCMDRNRDNSRIIWLQRDSANITSAVRKLFARFNDNTSSSGGRFCLMEGSICLDIPRDGFGQFEQAIRQWANGIGPSCGIRSVEEKALSVVADNTDARQDWNAIMCSTNLDRYTDQATKAKLRLPSQEVNGLPPGAIPASVRGSVKEQSPGNVFESATHSGLGYRCSLWRCIIVGNEKVASLEALRHAFNIAWLVGDRGAQDALGNIIRFIEKQSLDTVQAGDTNVNDQSPLDLPAENVAFIDLDNVSMEINKYDVPPEKFIRALLHRAILFTDAIALTPNVLTNSRVFIHEVLFHGGSNKPDKFYLQFLRPLLPRVYEGKPRALTAFRNDCLHKPEYVKENVAWEKISVLEDYFEKENKYEYYDGNQIGTRYGSYIEREVSNDFKQQTKKHLMEHFDSSLLETSDHSAYRDNAEEIADKLLNTLPTYLEHVQPVTRSKLYRFGDLSEQASDEDIRNLMKPGESGNIQPLPTADEEAFLRNRHDIISKPWLSARFCHEMFHPPYNANIPFEKVIESNESTSVFFVPNELGSWMFAATVSSRRLTKIIQNDALL</sequence>
<gene>
    <name evidence="2" type="ORF">BDV27DRAFT_158419</name>
</gene>
<protein>
    <submittedName>
        <fullName evidence="2">Uncharacterized protein</fullName>
    </submittedName>
</protein>
<dbReference type="Proteomes" id="UP000326268">
    <property type="component" value="Unassembled WGS sequence"/>
</dbReference>
<dbReference type="EMBL" id="ML737666">
    <property type="protein sequence ID" value="KAE8363803.1"/>
    <property type="molecule type" value="Genomic_DNA"/>
</dbReference>
<feature type="compositionally biased region" description="Polar residues" evidence="1">
    <location>
        <begin position="11"/>
        <end position="29"/>
    </location>
</feature>
<name>A0A5N7A2N3_9EURO</name>
<evidence type="ECO:0000256" key="1">
    <source>
        <dbReference type="SAM" id="MobiDB-lite"/>
    </source>
</evidence>